<proteinExistence type="predicted"/>
<name>A0A5N5U6M9_9EURY</name>
<evidence type="ECO:0000313" key="2">
    <source>
        <dbReference type="Proteomes" id="UP000326302"/>
    </source>
</evidence>
<sequence>MAVHNNQQASIDGVELPDVVPLELSNLTRQSWELGKRTVEAETTTTLSKWESQHGQWQLSISEVTTETAILSLRTPAGRERFYAAIQSEVQSALDTLNTSPSWSKIR</sequence>
<accession>A0A5N5U6M9</accession>
<comment type="caution">
    <text evidence="1">The sequence shown here is derived from an EMBL/GenBank/DDBJ whole genome shotgun (WGS) entry which is preliminary data.</text>
</comment>
<dbReference type="AlphaFoldDB" id="A0A5N5U6M9"/>
<reference evidence="1 2" key="1">
    <citation type="submission" date="2019-10" db="EMBL/GenBank/DDBJ databases">
        <title>Unraveling microbial dark matter from salterns through culturing: the case of the genus Halosegnis.</title>
        <authorList>
            <person name="Duran-Viseras A."/>
            <person name="Andrei A.-S."/>
            <person name="Vera-Gargallo B."/>
            <person name="Ghai R."/>
            <person name="Sanchez-Porro C."/>
            <person name="Ventosa A."/>
        </authorList>
    </citation>
    <scope>NUCLEOTIDE SEQUENCE [LARGE SCALE GENOMIC DNA]</scope>
    <source>
        <strain evidence="1 2">F17-44</strain>
    </source>
</reference>
<evidence type="ECO:0000313" key="1">
    <source>
        <dbReference type="EMBL" id="KAB7514223.1"/>
    </source>
</evidence>
<organism evidence="1 2">
    <name type="scientific">Halosegnis rubeus</name>
    <dbReference type="NCBI Taxonomy" id="2212850"/>
    <lineage>
        <taxon>Archaea</taxon>
        <taxon>Methanobacteriati</taxon>
        <taxon>Methanobacteriota</taxon>
        <taxon>Stenosarchaea group</taxon>
        <taxon>Halobacteria</taxon>
        <taxon>Halobacteriales</taxon>
        <taxon>Natronomonadaceae</taxon>
        <taxon>Halosegnis</taxon>
    </lineage>
</organism>
<dbReference type="EMBL" id="QJOW01000004">
    <property type="protein sequence ID" value="KAB7514223.1"/>
    <property type="molecule type" value="Genomic_DNA"/>
</dbReference>
<gene>
    <name evidence="1" type="ORF">DMP03_10070</name>
</gene>
<protein>
    <submittedName>
        <fullName evidence="1">Uncharacterized protein</fullName>
    </submittedName>
</protein>
<dbReference type="Proteomes" id="UP000326302">
    <property type="component" value="Unassembled WGS sequence"/>
</dbReference>